<keyword evidence="3" id="KW-0862">Zinc</keyword>
<dbReference type="AlphaFoldDB" id="A0A814TN99"/>
<dbReference type="SUPFAM" id="SSF57716">
    <property type="entry name" value="Glucocorticoid receptor-like (DNA-binding domain)"/>
    <property type="match status" value="1"/>
</dbReference>
<evidence type="ECO:0000256" key="8">
    <source>
        <dbReference type="ARBA" id="ARBA00023242"/>
    </source>
</evidence>
<evidence type="ECO:0000256" key="2">
    <source>
        <dbReference type="ARBA" id="ARBA00022771"/>
    </source>
</evidence>
<dbReference type="SUPFAM" id="SSF52058">
    <property type="entry name" value="L domain-like"/>
    <property type="match status" value="1"/>
</dbReference>
<feature type="domain" description="Nuclear receptor" evidence="9">
    <location>
        <begin position="102"/>
        <end position="125"/>
    </location>
</feature>
<dbReference type="EMBL" id="CAJNOT010001205">
    <property type="protein sequence ID" value="CAF1163628.1"/>
    <property type="molecule type" value="Genomic_DNA"/>
</dbReference>
<evidence type="ECO:0000256" key="3">
    <source>
        <dbReference type="ARBA" id="ARBA00022833"/>
    </source>
</evidence>
<organism evidence="10 11">
    <name type="scientific">Rotaria sordida</name>
    <dbReference type="NCBI Taxonomy" id="392033"/>
    <lineage>
        <taxon>Eukaryota</taxon>
        <taxon>Metazoa</taxon>
        <taxon>Spiralia</taxon>
        <taxon>Gnathifera</taxon>
        <taxon>Rotifera</taxon>
        <taxon>Eurotatoria</taxon>
        <taxon>Bdelloidea</taxon>
        <taxon>Philodinida</taxon>
        <taxon>Philodinidae</taxon>
        <taxon>Rotaria</taxon>
    </lineage>
</organism>
<name>A0A814TN99_9BILA</name>
<dbReference type="InterPro" id="IPR032675">
    <property type="entry name" value="LRR_dom_sf"/>
</dbReference>
<keyword evidence="2" id="KW-0863">Zinc-finger</keyword>
<evidence type="ECO:0000256" key="6">
    <source>
        <dbReference type="ARBA" id="ARBA00023163"/>
    </source>
</evidence>
<dbReference type="GO" id="GO:0008270">
    <property type="term" value="F:zinc ion binding"/>
    <property type="evidence" value="ECO:0007669"/>
    <property type="project" value="UniProtKB-KW"/>
</dbReference>
<dbReference type="Gene3D" id="3.80.10.10">
    <property type="entry name" value="Ribonuclease Inhibitor"/>
    <property type="match status" value="1"/>
</dbReference>
<keyword evidence="1" id="KW-0479">Metal-binding</keyword>
<evidence type="ECO:0000256" key="5">
    <source>
        <dbReference type="ARBA" id="ARBA00023125"/>
    </source>
</evidence>
<evidence type="ECO:0000313" key="11">
    <source>
        <dbReference type="Proteomes" id="UP000663864"/>
    </source>
</evidence>
<evidence type="ECO:0000256" key="1">
    <source>
        <dbReference type="ARBA" id="ARBA00022723"/>
    </source>
</evidence>
<dbReference type="GO" id="GO:0003700">
    <property type="term" value="F:DNA-binding transcription factor activity"/>
    <property type="evidence" value="ECO:0007669"/>
    <property type="project" value="InterPro"/>
</dbReference>
<dbReference type="GO" id="GO:0043565">
    <property type="term" value="F:sequence-specific DNA binding"/>
    <property type="evidence" value="ECO:0007669"/>
    <property type="project" value="InterPro"/>
</dbReference>
<proteinExistence type="predicted"/>
<reference evidence="10" key="1">
    <citation type="submission" date="2021-02" db="EMBL/GenBank/DDBJ databases">
        <authorList>
            <person name="Nowell W R."/>
        </authorList>
    </citation>
    <scope>NUCLEOTIDE SEQUENCE</scope>
</reference>
<dbReference type="Proteomes" id="UP000663864">
    <property type="component" value="Unassembled WGS sequence"/>
</dbReference>
<accession>A0A814TN99</accession>
<evidence type="ECO:0000313" key="10">
    <source>
        <dbReference type="EMBL" id="CAF1163628.1"/>
    </source>
</evidence>
<dbReference type="Gene3D" id="3.30.50.10">
    <property type="entry name" value="Erythroid Transcription Factor GATA-1, subunit A"/>
    <property type="match status" value="1"/>
</dbReference>
<keyword evidence="5" id="KW-0238">DNA-binding</keyword>
<evidence type="ECO:0000259" key="9">
    <source>
        <dbReference type="Pfam" id="PF00105"/>
    </source>
</evidence>
<keyword evidence="6" id="KW-0804">Transcription</keyword>
<protein>
    <recommendedName>
        <fullName evidence="9">Nuclear receptor domain-containing protein</fullName>
    </recommendedName>
</protein>
<dbReference type="Pfam" id="PF00105">
    <property type="entry name" value="zf-C4"/>
    <property type="match status" value="1"/>
</dbReference>
<dbReference type="InterPro" id="IPR013088">
    <property type="entry name" value="Znf_NHR/GATA"/>
</dbReference>
<sequence>MKQSIDAAEKVSFRVSYINFKSFFPFSNSNLQESSPAAMSTSVCVYSSPIRLNDHRSQYLDAFDQYPQIIIENNSNNDNSTKEETTKTSRDMLSNDLNEDEYCQICGDLASGWHCGAITCEACKKSLTSYEDRPKAIITEQTFSESAYLIRGKDRRRSAWYYILIPANKFADLKVLQSDAKIDIPNFGRLIEYLDNRDEIKPMSGWGINPPKIIQTWIAEHYDSASIDENISLIYEKDDIRLCTMQRAIPEQNFMMIQNRVWDQLLRRFNVDRHLPVQMLVCSPATYAYYRSNEKLLHSDLPTVQHLKPVYATSMSDFNRDTPEISVDNESFYAVQWENGSIVSTIPQSAIFKSSEFTSLNDICFIETEGQYRKGQIIFQGSYDDCEKFKMHSVSSVINNVSNTLPNLFIRKTSNFLDSTTNLYPDSADNKSVSSLNVNTKFSSQKSSQKLETDTIQAQITIQDVHHDTTVKKNTDAIQHIQDRICTTLEKLPNELFFYLFTFIDIQYLYSAFWGLNSRLNNIIQSCKNLSLTVDEKIDPLLMKLYAPYVNRLIIQISIDCDFSQFPNLHTLILCYRNLNHLAQIQSKIIPNLTHLSFLLGSKFTPPRQLICDVFSNKFPSLRHIKFGHIYESTCNLWTISPSLRFVSILSCKRMTVLAILASCPNLHHLQLRVLYKKNNTVLLSPPLNHSLRRFILWSDYAELTYNDIDNLLSYTPNIEYLYLQTVYSMSFIDLADNLINRLHHLSQFDCYIKEMLTNHDRIGNLNCIHRIHPCFNQIQCIEENDKFRIFATK</sequence>
<comment type="caution">
    <text evidence="10">The sequence shown here is derived from an EMBL/GenBank/DDBJ whole genome shotgun (WGS) entry which is preliminary data.</text>
</comment>
<keyword evidence="8" id="KW-0539">Nucleus</keyword>
<evidence type="ECO:0000256" key="7">
    <source>
        <dbReference type="ARBA" id="ARBA00023170"/>
    </source>
</evidence>
<dbReference type="InterPro" id="IPR001628">
    <property type="entry name" value="Znf_hrmn_rcpt"/>
</dbReference>
<gene>
    <name evidence="10" type="ORF">ZHD862_LOCUS20826</name>
</gene>
<keyword evidence="7" id="KW-0675">Receptor</keyword>
<keyword evidence="4" id="KW-0805">Transcription regulation</keyword>
<evidence type="ECO:0000256" key="4">
    <source>
        <dbReference type="ARBA" id="ARBA00023015"/>
    </source>
</evidence>